<comment type="caution">
    <text evidence="2">The sequence shown here is derived from an EMBL/GenBank/DDBJ whole genome shotgun (WGS) entry which is preliminary data.</text>
</comment>
<keyword evidence="1" id="KW-1133">Transmembrane helix</keyword>
<name>A0A2H0KC94_9BACT</name>
<dbReference type="EMBL" id="PCVG01000021">
    <property type="protein sequence ID" value="PIQ68871.1"/>
    <property type="molecule type" value="Genomic_DNA"/>
</dbReference>
<keyword evidence="1" id="KW-0472">Membrane</keyword>
<sequence length="66" mass="7539">MNDEEIKQKLLVLEQKIDAVYVSAEKTRKYFLIVIIVSVVTFILPLIGFMFAIPSFLDTVSLYGNI</sequence>
<gene>
    <name evidence="2" type="ORF">COV91_01850</name>
</gene>
<reference evidence="2 3" key="1">
    <citation type="submission" date="2017-09" db="EMBL/GenBank/DDBJ databases">
        <title>Depth-based differentiation of microbial function through sediment-hosted aquifers and enrichment of novel symbionts in the deep terrestrial subsurface.</title>
        <authorList>
            <person name="Probst A.J."/>
            <person name="Ladd B."/>
            <person name="Jarett J.K."/>
            <person name="Geller-Mcgrath D.E."/>
            <person name="Sieber C.M."/>
            <person name="Emerson J.B."/>
            <person name="Anantharaman K."/>
            <person name="Thomas B.C."/>
            <person name="Malmstrom R."/>
            <person name="Stieglmeier M."/>
            <person name="Klingl A."/>
            <person name="Woyke T."/>
            <person name="Ryan C.M."/>
            <person name="Banfield J.F."/>
        </authorList>
    </citation>
    <scope>NUCLEOTIDE SEQUENCE [LARGE SCALE GENOMIC DNA]</scope>
    <source>
        <strain evidence="2">CG11_big_fil_rev_8_21_14_0_20_46_11</strain>
    </source>
</reference>
<evidence type="ECO:0000313" key="3">
    <source>
        <dbReference type="Proteomes" id="UP000229342"/>
    </source>
</evidence>
<feature type="transmembrane region" description="Helical" evidence="1">
    <location>
        <begin position="30"/>
        <end position="53"/>
    </location>
</feature>
<keyword evidence="1" id="KW-0812">Transmembrane</keyword>
<organism evidence="2 3">
    <name type="scientific">Candidatus Taylorbacteria bacterium CG11_big_fil_rev_8_21_14_0_20_46_11</name>
    <dbReference type="NCBI Taxonomy" id="1975025"/>
    <lineage>
        <taxon>Bacteria</taxon>
        <taxon>Candidatus Tayloriibacteriota</taxon>
    </lineage>
</organism>
<dbReference type="Proteomes" id="UP000229342">
    <property type="component" value="Unassembled WGS sequence"/>
</dbReference>
<accession>A0A2H0KC94</accession>
<evidence type="ECO:0000256" key="1">
    <source>
        <dbReference type="SAM" id="Phobius"/>
    </source>
</evidence>
<proteinExistence type="predicted"/>
<dbReference type="AlphaFoldDB" id="A0A2H0KC94"/>
<protein>
    <submittedName>
        <fullName evidence="2">Uncharacterized protein</fullName>
    </submittedName>
</protein>
<evidence type="ECO:0000313" key="2">
    <source>
        <dbReference type="EMBL" id="PIQ68871.1"/>
    </source>
</evidence>